<name>A0A6J5LV81_9CAUD</name>
<protein>
    <submittedName>
        <fullName evidence="1">Uncharacterized protein</fullName>
    </submittedName>
</protein>
<gene>
    <name evidence="1" type="ORF">UFOVP331_12</name>
</gene>
<sequence length="83" mass="9601">METKVLTQDELQQIKDIQQDKSVLVEQFGIIEYRIQDLKQQKQSLNLALSDLKQKEIDLGKMLQERYGDGTINVEKGEFTSSL</sequence>
<evidence type="ECO:0000313" key="1">
    <source>
        <dbReference type="EMBL" id="CAB4138378.1"/>
    </source>
</evidence>
<dbReference type="EMBL" id="LR796345">
    <property type="protein sequence ID" value="CAB4138378.1"/>
    <property type="molecule type" value="Genomic_DNA"/>
</dbReference>
<organism evidence="1">
    <name type="scientific">uncultured Caudovirales phage</name>
    <dbReference type="NCBI Taxonomy" id="2100421"/>
    <lineage>
        <taxon>Viruses</taxon>
        <taxon>Duplodnaviria</taxon>
        <taxon>Heunggongvirae</taxon>
        <taxon>Uroviricota</taxon>
        <taxon>Caudoviricetes</taxon>
        <taxon>Peduoviridae</taxon>
        <taxon>Maltschvirus</taxon>
        <taxon>Maltschvirus maltsch</taxon>
    </lineage>
</organism>
<proteinExistence type="predicted"/>
<accession>A0A6J5LV81</accession>
<reference evidence="1" key="1">
    <citation type="submission" date="2020-04" db="EMBL/GenBank/DDBJ databases">
        <authorList>
            <person name="Chiriac C."/>
            <person name="Salcher M."/>
            <person name="Ghai R."/>
            <person name="Kavagutti S V."/>
        </authorList>
    </citation>
    <scope>NUCLEOTIDE SEQUENCE</scope>
</reference>